<name>A0AAN7Q9K2_9MYRT</name>
<feature type="compositionally biased region" description="Basic and acidic residues" evidence="3">
    <location>
        <begin position="67"/>
        <end position="88"/>
    </location>
</feature>
<dbReference type="InterPro" id="IPR009057">
    <property type="entry name" value="Homeodomain-like_sf"/>
</dbReference>
<dbReference type="InterPro" id="IPR001005">
    <property type="entry name" value="SANT/Myb"/>
</dbReference>
<keyword evidence="2" id="KW-0539">Nucleus</keyword>
<evidence type="ECO:0000256" key="1">
    <source>
        <dbReference type="ARBA" id="ARBA00004123"/>
    </source>
</evidence>
<sequence>MSEASTITTAPDVKCKEGSCKRTGRCACLIGSQKINGLDKDFDCLIPEPLKKNKKNATVARDSVSNGEKRQWKPPRRYIEESSRADSKHRLKQESIVAKHKPHLWREPKKKHTGLLESESEHSSSASESETEVPEKISSKSIDRKKNQRMWTVQEVIKLVDGICQLGVGHWSDIKRLSFASSTYRTPIDLRNKWRNLLRASRAQKLEKGEAEHKEKSAVRPLPRSLLWRVRELEAVHPYPRKTKTRCSFFPKSS</sequence>
<gene>
    <name evidence="6" type="ORF">SAY87_029827</name>
</gene>
<feature type="compositionally biased region" description="Basic residues" evidence="3">
    <location>
        <begin position="98"/>
        <end position="113"/>
    </location>
</feature>
<dbReference type="PROSITE" id="PS51294">
    <property type="entry name" value="HTH_MYB"/>
    <property type="match status" value="1"/>
</dbReference>
<feature type="compositionally biased region" description="Basic and acidic residues" evidence="3">
    <location>
        <begin position="133"/>
        <end position="145"/>
    </location>
</feature>
<comment type="subcellular location">
    <subcellularLocation>
        <location evidence="1">Nucleus</location>
    </subcellularLocation>
</comment>
<evidence type="ECO:0008006" key="8">
    <source>
        <dbReference type="Google" id="ProtNLM"/>
    </source>
</evidence>
<dbReference type="GO" id="GO:0005634">
    <property type="term" value="C:nucleus"/>
    <property type="evidence" value="ECO:0007669"/>
    <property type="project" value="UniProtKB-SubCell"/>
</dbReference>
<dbReference type="PANTHER" id="PTHR47122">
    <property type="entry name" value="MYB-LIKE DNA-BINDING DOMAIN CONTAINING PROTEIN, EXPRESSED"/>
    <property type="match status" value="1"/>
</dbReference>
<proteinExistence type="predicted"/>
<evidence type="ECO:0000259" key="5">
    <source>
        <dbReference type="PROSITE" id="PS51294"/>
    </source>
</evidence>
<dbReference type="SUPFAM" id="SSF46689">
    <property type="entry name" value="Homeodomain-like"/>
    <property type="match status" value="1"/>
</dbReference>
<evidence type="ECO:0000259" key="4">
    <source>
        <dbReference type="PROSITE" id="PS50090"/>
    </source>
</evidence>
<accession>A0AAN7Q9K2</accession>
<dbReference type="CDD" id="cd11660">
    <property type="entry name" value="SANT_TRF"/>
    <property type="match status" value="1"/>
</dbReference>
<dbReference type="EMBL" id="JAXIOK010000009">
    <property type="protein sequence ID" value="KAK4761943.1"/>
    <property type="molecule type" value="Genomic_DNA"/>
</dbReference>
<dbReference type="AlphaFoldDB" id="A0AAN7Q9K2"/>
<dbReference type="SMART" id="SM00717">
    <property type="entry name" value="SANT"/>
    <property type="match status" value="1"/>
</dbReference>
<dbReference type="InterPro" id="IPR017930">
    <property type="entry name" value="Myb_dom"/>
</dbReference>
<protein>
    <recommendedName>
        <fullName evidence="8">MYB transcription factor</fullName>
    </recommendedName>
</protein>
<feature type="domain" description="HTH myb-type" evidence="5">
    <location>
        <begin position="143"/>
        <end position="202"/>
    </location>
</feature>
<feature type="domain" description="Myb-like" evidence="4">
    <location>
        <begin position="143"/>
        <end position="198"/>
    </location>
</feature>
<reference evidence="6 7" key="1">
    <citation type="journal article" date="2023" name="Hortic Res">
        <title>Pangenome of water caltrop reveals structural variations and asymmetric subgenome divergence after allopolyploidization.</title>
        <authorList>
            <person name="Zhang X."/>
            <person name="Chen Y."/>
            <person name="Wang L."/>
            <person name="Yuan Y."/>
            <person name="Fang M."/>
            <person name="Shi L."/>
            <person name="Lu R."/>
            <person name="Comes H.P."/>
            <person name="Ma Y."/>
            <person name="Chen Y."/>
            <person name="Huang G."/>
            <person name="Zhou Y."/>
            <person name="Zheng Z."/>
            <person name="Qiu Y."/>
        </authorList>
    </citation>
    <scope>NUCLEOTIDE SEQUENCE [LARGE SCALE GENOMIC DNA]</scope>
    <source>
        <tissue evidence="6">Roots</tissue>
    </source>
</reference>
<evidence type="ECO:0000256" key="2">
    <source>
        <dbReference type="ARBA" id="ARBA00023242"/>
    </source>
</evidence>
<dbReference type="PROSITE" id="PS50090">
    <property type="entry name" value="MYB_LIKE"/>
    <property type="match status" value="1"/>
</dbReference>
<dbReference type="Pfam" id="PF00249">
    <property type="entry name" value="Myb_DNA-binding"/>
    <property type="match status" value="1"/>
</dbReference>
<dbReference type="PANTHER" id="PTHR47122:SF5">
    <property type="entry name" value="TRF-LIKE 8"/>
    <property type="match status" value="1"/>
</dbReference>
<comment type="caution">
    <text evidence="6">The sequence shown here is derived from an EMBL/GenBank/DDBJ whole genome shotgun (WGS) entry which is preliminary data.</text>
</comment>
<dbReference type="Proteomes" id="UP001345219">
    <property type="component" value="Chromosome 23"/>
</dbReference>
<evidence type="ECO:0000256" key="3">
    <source>
        <dbReference type="SAM" id="MobiDB-lite"/>
    </source>
</evidence>
<dbReference type="Gene3D" id="1.10.246.220">
    <property type="match status" value="1"/>
</dbReference>
<evidence type="ECO:0000313" key="6">
    <source>
        <dbReference type="EMBL" id="KAK4761943.1"/>
    </source>
</evidence>
<keyword evidence="7" id="KW-1185">Reference proteome</keyword>
<organism evidence="6 7">
    <name type="scientific">Trapa incisa</name>
    <dbReference type="NCBI Taxonomy" id="236973"/>
    <lineage>
        <taxon>Eukaryota</taxon>
        <taxon>Viridiplantae</taxon>
        <taxon>Streptophyta</taxon>
        <taxon>Embryophyta</taxon>
        <taxon>Tracheophyta</taxon>
        <taxon>Spermatophyta</taxon>
        <taxon>Magnoliopsida</taxon>
        <taxon>eudicotyledons</taxon>
        <taxon>Gunneridae</taxon>
        <taxon>Pentapetalae</taxon>
        <taxon>rosids</taxon>
        <taxon>malvids</taxon>
        <taxon>Myrtales</taxon>
        <taxon>Lythraceae</taxon>
        <taxon>Trapa</taxon>
    </lineage>
</organism>
<evidence type="ECO:0000313" key="7">
    <source>
        <dbReference type="Proteomes" id="UP001345219"/>
    </source>
</evidence>
<feature type="region of interest" description="Disordered" evidence="3">
    <location>
        <begin position="53"/>
        <end position="145"/>
    </location>
</feature>